<keyword evidence="10 11" id="KW-0456">Lyase</keyword>
<dbReference type="NCBIfam" id="NF003793">
    <property type="entry name" value="PRK05382.1"/>
    <property type="match status" value="1"/>
</dbReference>
<dbReference type="HAMAP" id="MF_00300">
    <property type="entry name" value="Chorismate_synth"/>
    <property type="match status" value="1"/>
</dbReference>
<dbReference type="GO" id="GO:0004107">
    <property type="term" value="F:chorismate synthase activity"/>
    <property type="evidence" value="ECO:0007669"/>
    <property type="project" value="UniProtKB-UniRule"/>
</dbReference>
<dbReference type="InterPro" id="IPR000453">
    <property type="entry name" value="Chorismate_synth"/>
</dbReference>
<keyword evidence="6 11" id="KW-0288">FMN</keyword>
<protein>
    <recommendedName>
        <fullName evidence="3 11">Chorismate synthase</fullName>
        <shortName evidence="11">CS</shortName>
        <ecNumber evidence="3 11">4.2.3.5</ecNumber>
    </recommendedName>
    <alternativeName>
        <fullName evidence="11">5-enolpyruvylshikimate-3-phosphate phospholyase</fullName>
    </alternativeName>
</protein>
<evidence type="ECO:0000256" key="5">
    <source>
        <dbReference type="ARBA" id="ARBA00022630"/>
    </source>
</evidence>
<evidence type="ECO:0000256" key="10">
    <source>
        <dbReference type="ARBA" id="ARBA00023239"/>
    </source>
</evidence>
<dbReference type="EMBL" id="CP146016">
    <property type="protein sequence ID" value="WWQ60031.1"/>
    <property type="molecule type" value="Genomic_DNA"/>
</dbReference>
<dbReference type="NCBIfam" id="TIGR00033">
    <property type="entry name" value="aroC"/>
    <property type="match status" value="1"/>
</dbReference>
<evidence type="ECO:0000313" key="14">
    <source>
        <dbReference type="Proteomes" id="UP001432202"/>
    </source>
</evidence>
<evidence type="ECO:0000256" key="11">
    <source>
        <dbReference type="HAMAP-Rule" id="MF_00300"/>
    </source>
</evidence>
<feature type="binding site" evidence="11">
    <location>
        <begin position="126"/>
        <end position="128"/>
    </location>
    <ligand>
        <name>FMN</name>
        <dbReference type="ChEBI" id="CHEBI:58210"/>
    </ligand>
</feature>
<dbReference type="Pfam" id="PF01264">
    <property type="entry name" value="Chorismate_synt"/>
    <property type="match status" value="1"/>
</dbReference>
<reference evidence="13 14" key="1">
    <citation type="submission" date="2024-02" db="EMBL/GenBank/DDBJ databases">
        <title>STSV induces naive adaptation in Sulfolobus.</title>
        <authorList>
            <person name="Xiang X."/>
            <person name="Song M."/>
        </authorList>
    </citation>
    <scope>NUCLEOTIDE SEQUENCE [LARGE SCALE GENOMIC DNA]</scope>
    <source>
        <strain evidence="13 14">RT2</strain>
    </source>
</reference>
<dbReference type="InterPro" id="IPR035904">
    <property type="entry name" value="Chorismate_synth_AroC_sf"/>
</dbReference>
<keyword evidence="14" id="KW-1185">Reference proteome</keyword>
<keyword evidence="5 11" id="KW-0285">Flavoprotein</keyword>
<evidence type="ECO:0000256" key="1">
    <source>
        <dbReference type="ARBA" id="ARBA00005044"/>
    </source>
</evidence>
<evidence type="ECO:0000256" key="6">
    <source>
        <dbReference type="ARBA" id="ARBA00022643"/>
    </source>
</evidence>
<evidence type="ECO:0000256" key="12">
    <source>
        <dbReference type="RuleBase" id="RU000605"/>
    </source>
</evidence>
<comment type="caution">
    <text evidence="11">Lacks conserved residue(s) required for the propagation of feature annotation.</text>
</comment>
<evidence type="ECO:0000256" key="4">
    <source>
        <dbReference type="ARBA" id="ARBA00022605"/>
    </source>
</evidence>
<evidence type="ECO:0000313" key="13">
    <source>
        <dbReference type="EMBL" id="WWQ60031.1"/>
    </source>
</evidence>
<feature type="binding site" evidence="11">
    <location>
        <position position="286"/>
    </location>
    <ligand>
        <name>FMN</name>
        <dbReference type="ChEBI" id="CHEBI:58210"/>
    </ligand>
</feature>
<comment type="cofactor">
    <cofactor evidence="11 12">
        <name>FMNH2</name>
        <dbReference type="ChEBI" id="CHEBI:57618"/>
    </cofactor>
    <text evidence="11 12">Reduced FMN (FMNH(2)).</text>
</comment>
<dbReference type="Gene3D" id="3.60.150.10">
    <property type="entry name" value="Chorismate synthase AroC"/>
    <property type="match status" value="1"/>
</dbReference>
<dbReference type="Proteomes" id="UP001432202">
    <property type="component" value="Chromosome"/>
</dbReference>
<keyword evidence="7 11" id="KW-0274">FAD</keyword>
<dbReference type="RefSeq" id="WP_338600108.1">
    <property type="nucleotide sequence ID" value="NZ_CP146016.1"/>
</dbReference>
<feature type="binding site" evidence="11">
    <location>
        <position position="48"/>
    </location>
    <ligand>
        <name>NADP(+)</name>
        <dbReference type="ChEBI" id="CHEBI:58349"/>
    </ligand>
</feature>
<keyword evidence="9 11" id="KW-0057">Aromatic amino acid biosynthesis</keyword>
<evidence type="ECO:0000256" key="3">
    <source>
        <dbReference type="ARBA" id="ARBA00013036"/>
    </source>
</evidence>
<dbReference type="GO" id="GO:0010181">
    <property type="term" value="F:FMN binding"/>
    <property type="evidence" value="ECO:0007669"/>
    <property type="project" value="TreeGrafter"/>
</dbReference>
<keyword evidence="4 11" id="KW-0028">Amino-acid biosynthesis</keyword>
<sequence length="390" mass="42886">MPGNSFGKIFRITTFGESHGPAVGVVIDGVPAGLPLSTEDIKFELEFRRPGRLYVSGRREKDEPEILSGIFNNRTTGSPIAVIVRNSDVISSLYEEVKYKPRPGHADLPYIMKYGYENWDYRGGGRSSARETVGRVIAGAVAKKLLMLTNTWIAGHLRSLGPEELKEEISFEEVLCSKYSPVRASKKELEEKFEALVKKAMQEGDSYGGVAEIVVKNSPVGLGEPVFDKIKADLAKAIMSIPAVLGFEYGLGFNASKMKGSEANDEIVKKDNRLGWKYNYAGGILGGLTNGEDIVLRCVFKPTSSIRKPQKTVDLRNLEETTISVIGRHDPAVAIRGVAVVESMVAITLVDHAMRAGYIPSVRLTEDQISVIQQRWERYVNSCKPMAGSQ</sequence>
<dbReference type="PIRSF" id="PIRSF001456">
    <property type="entry name" value="Chorismate_synth"/>
    <property type="match status" value="1"/>
</dbReference>
<dbReference type="PROSITE" id="PS00789">
    <property type="entry name" value="CHORISMATE_SYNTHASE_3"/>
    <property type="match status" value="1"/>
</dbReference>
<comment type="function">
    <text evidence="11">Catalyzes the anti-1,4-elimination of the C-3 phosphate and the C-6 proR hydrogen from 5-enolpyruvylshikimate-3-phosphate (EPSP) to yield chorismate, which is the branch point compound that serves as the starting substrate for the three terminal pathways of aromatic amino acid biosynthesis. This reaction introduces a second double bond into the aromatic ring system.</text>
</comment>
<dbReference type="SUPFAM" id="SSF103263">
    <property type="entry name" value="Chorismate synthase, AroC"/>
    <property type="match status" value="1"/>
</dbReference>
<evidence type="ECO:0000256" key="7">
    <source>
        <dbReference type="ARBA" id="ARBA00022827"/>
    </source>
</evidence>
<dbReference type="PANTHER" id="PTHR21085:SF0">
    <property type="entry name" value="CHORISMATE SYNTHASE"/>
    <property type="match status" value="1"/>
</dbReference>
<dbReference type="InterPro" id="IPR020541">
    <property type="entry name" value="Chorismate_synthase_CS"/>
</dbReference>
<organism evidence="13 14">
    <name type="scientific">Sulfolobus tengchongensis</name>
    <dbReference type="NCBI Taxonomy" id="207809"/>
    <lineage>
        <taxon>Archaea</taxon>
        <taxon>Thermoproteota</taxon>
        <taxon>Thermoprotei</taxon>
        <taxon>Sulfolobales</taxon>
        <taxon>Sulfolobaceae</taxon>
        <taxon>Sulfolobus</taxon>
    </lineage>
</organism>
<dbReference type="GO" id="GO:0008652">
    <property type="term" value="P:amino acid biosynthetic process"/>
    <property type="evidence" value="ECO:0007669"/>
    <property type="project" value="UniProtKB-KW"/>
</dbReference>
<dbReference type="GO" id="GO:0009073">
    <property type="term" value="P:aromatic amino acid family biosynthetic process"/>
    <property type="evidence" value="ECO:0007669"/>
    <property type="project" value="UniProtKB-KW"/>
</dbReference>
<evidence type="ECO:0000256" key="9">
    <source>
        <dbReference type="ARBA" id="ARBA00023141"/>
    </source>
</evidence>
<feature type="binding site" evidence="11">
    <location>
        <begin position="301"/>
        <end position="305"/>
    </location>
    <ligand>
        <name>FMN</name>
        <dbReference type="ChEBI" id="CHEBI:58210"/>
    </ligand>
</feature>
<dbReference type="GO" id="GO:0005829">
    <property type="term" value="C:cytosol"/>
    <property type="evidence" value="ECO:0007669"/>
    <property type="project" value="TreeGrafter"/>
</dbReference>
<dbReference type="PROSITE" id="PS00788">
    <property type="entry name" value="CHORISMATE_SYNTHASE_2"/>
    <property type="match status" value="1"/>
</dbReference>
<dbReference type="EC" id="4.2.3.5" evidence="3 11"/>
<dbReference type="AlphaFoldDB" id="A0AAX4KZ09"/>
<dbReference type="PROSITE" id="PS00787">
    <property type="entry name" value="CHORISMATE_SYNTHASE_1"/>
    <property type="match status" value="1"/>
</dbReference>
<gene>
    <name evidence="11 13" type="primary">aroC</name>
    <name evidence="13" type="ORF">V6M85_11320</name>
</gene>
<name>A0AAX4KZ09_9CREN</name>
<comment type="catalytic activity">
    <reaction evidence="11 12">
        <text>5-O-(1-carboxyvinyl)-3-phosphoshikimate = chorismate + phosphate</text>
        <dbReference type="Rhea" id="RHEA:21020"/>
        <dbReference type="ChEBI" id="CHEBI:29748"/>
        <dbReference type="ChEBI" id="CHEBI:43474"/>
        <dbReference type="ChEBI" id="CHEBI:57701"/>
        <dbReference type="EC" id="4.2.3.5"/>
    </reaction>
</comment>
<accession>A0AAX4KZ09</accession>
<dbReference type="GeneID" id="89337367"/>
<comment type="pathway">
    <text evidence="1 11 12">Metabolic intermediate biosynthesis; chorismate biosynthesis; chorismate from D-erythrose 4-phosphate and phosphoenolpyruvate: step 7/7.</text>
</comment>
<proteinExistence type="inferred from homology"/>
<dbReference type="CDD" id="cd07304">
    <property type="entry name" value="Chorismate_synthase"/>
    <property type="match status" value="1"/>
</dbReference>
<dbReference type="GO" id="GO:0009423">
    <property type="term" value="P:chorismate biosynthetic process"/>
    <property type="evidence" value="ECO:0007669"/>
    <property type="project" value="UniProtKB-UniRule"/>
</dbReference>
<keyword evidence="8 11" id="KW-0521">NADP</keyword>
<dbReference type="PANTHER" id="PTHR21085">
    <property type="entry name" value="CHORISMATE SYNTHASE"/>
    <property type="match status" value="1"/>
</dbReference>
<dbReference type="FunFam" id="3.60.150.10:FF:000002">
    <property type="entry name" value="Chorismate synthase"/>
    <property type="match status" value="1"/>
</dbReference>
<evidence type="ECO:0000256" key="2">
    <source>
        <dbReference type="ARBA" id="ARBA00008014"/>
    </source>
</evidence>
<evidence type="ECO:0000256" key="8">
    <source>
        <dbReference type="ARBA" id="ARBA00022857"/>
    </source>
</evidence>
<feature type="binding site" evidence="11">
    <location>
        <position position="328"/>
    </location>
    <ligand>
        <name>FMN</name>
        <dbReference type="ChEBI" id="CHEBI:58210"/>
    </ligand>
</feature>
<comment type="similarity">
    <text evidence="2 11 12">Belongs to the chorismate synthase family.</text>
</comment>